<dbReference type="InterPro" id="IPR017970">
    <property type="entry name" value="Homeobox_CS"/>
</dbReference>
<dbReference type="RefSeq" id="XP_017785959.1">
    <property type="nucleotide sequence ID" value="XM_017930470.1"/>
</dbReference>
<dbReference type="RefSeq" id="XP_017785953.1">
    <property type="nucleotide sequence ID" value="XM_017930464.1"/>
</dbReference>
<proteinExistence type="inferred from homology"/>
<dbReference type="Pfam" id="PF03792">
    <property type="entry name" value="PBC"/>
    <property type="match status" value="1"/>
</dbReference>
<evidence type="ECO:0000313" key="12">
    <source>
        <dbReference type="RefSeq" id="XP_017785959.1"/>
    </source>
</evidence>
<accession>A0ABM1NGK3</accession>
<evidence type="ECO:0000256" key="6">
    <source>
        <dbReference type="PROSITE-ProRule" id="PRU00108"/>
    </source>
</evidence>
<comment type="subcellular location">
    <subcellularLocation>
        <location evidence="1 6">Nucleus</location>
    </subcellularLocation>
</comment>
<evidence type="ECO:0000313" key="11">
    <source>
        <dbReference type="RefSeq" id="XP_017785953.1"/>
    </source>
</evidence>
<keyword evidence="10" id="KW-1185">Reference proteome</keyword>
<feature type="region of interest" description="Disordered" evidence="7">
    <location>
        <begin position="190"/>
        <end position="231"/>
    </location>
</feature>
<evidence type="ECO:0000256" key="5">
    <source>
        <dbReference type="ARBA" id="ARBA00023242"/>
    </source>
</evidence>
<feature type="domain" description="Homeobox" evidence="8">
    <location>
        <begin position="114"/>
        <end position="174"/>
    </location>
</feature>
<dbReference type="SMART" id="SM00389">
    <property type="entry name" value="HOX"/>
    <property type="match status" value="1"/>
</dbReference>
<feature type="DNA-binding region" description="Homeobox" evidence="6">
    <location>
        <begin position="116"/>
        <end position="175"/>
    </location>
</feature>
<dbReference type="Pfam" id="PF05920">
    <property type="entry name" value="Homeobox_KN"/>
    <property type="match status" value="1"/>
</dbReference>
<evidence type="ECO:0000259" key="8">
    <source>
        <dbReference type="PROSITE" id="PS50071"/>
    </source>
</evidence>
<organism evidence="10 11">
    <name type="scientific">Nicrophorus vespilloides</name>
    <name type="common">Boreal carrion beetle</name>
    <dbReference type="NCBI Taxonomy" id="110193"/>
    <lineage>
        <taxon>Eukaryota</taxon>
        <taxon>Metazoa</taxon>
        <taxon>Ecdysozoa</taxon>
        <taxon>Arthropoda</taxon>
        <taxon>Hexapoda</taxon>
        <taxon>Insecta</taxon>
        <taxon>Pterygota</taxon>
        <taxon>Neoptera</taxon>
        <taxon>Endopterygota</taxon>
        <taxon>Coleoptera</taxon>
        <taxon>Polyphaga</taxon>
        <taxon>Staphyliniformia</taxon>
        <taxon>Silphidae</taxon>
        <taxon>Nicrophorinae</taxon>
        <taxon>Nicrophorus</taxon>
    </lineage>
</organism>
<evidence type="ECO:0000256" key="7">
    <source>
        <dbReference type="SAM" id="MobiDB-lite"/>
    </source>
</evidence>
<evidence type="ECO:0000256" key="3">
    <source>
        <dbReference type="ARBA" id="ARBA00023125"/>
    </source>
</evidence>
<keyword evidence="3 6" id="KW-0238">DNA-binding</keyword>
<keyword evidence="5 6" id="KW-0539">Nucleus</keyword>
<gene>
    <name evidence="11 12 13" type="primary">LOC108569069</name>
</gene>
<keyword evidence="4 6" id="KW-0371">Homeobox</keyword>
<protein>
    <submittedName>
        <fullName evidence="11 12">Homeobox protein extradenticle-like</fullName>
    </submittedName>
</protein>
<reference evidence="11 12" key="1">
    <citation type="submission" date="2025-05" db="UniProtKB">
        <authorList>
            <consortium name="RefSeq"/>
        </authorList>
    </citation>
    <scope>IDENTIFICATION</scope>
    <source>
        <tissue evidence="11 12">Whole Larva</tissue>
    </source>
</reference>
<feature type="compositionally biased region" description="Basic residues" evidence="7">
    <location>
        <begin position="212"/>
        <end position="231"/>
    </location>
</feature>
<dbReference type="InterPro" id="IPR009057">
    <property type="entry name" value="Homeodomain-like_sf"/>
</dbReference>
<evidence type="ECO:0000256" key="2">
    <source>
        <dbReference type="ARBA" id="ARBA00007601"/>
    </source>
</evidence>
<dbReference type="SUPFAM" id="SSF46689">
    <property type="entry name" value="Homeodomain-like"/>
    <property type="match status" value="1"/>
</dbReference>
<evidence type="ECO:0000313" key="13">
    <source>
        <dbReference type="RefSeq" id="XP_017785967.1"/>
    </source>
</evidence>
<dbReference type="Gene3D" id="1.10.10.60">
    <property type="entry name" value="Homeodomain-like"/>
    <property type="match status" value="1"/>
</dbReference>
<dbReference type="CDD" id="cd00086">
    <property type="entry name" value="homeodomain"/>
    <property type="match status" value="1"/>
</dbReference>
<dbReference type="InterPro" id="IPR001356">
    <property type="entry name" value="HD"/>
</dbReference>
<dbReference type="PANTHER" id="PTHR11850">
    <property type="entry name" value="HOMEOBOX PROTEIN TRANSCRIPTION FACTORS"/>
    <property type="match status" value="1"/>
</dbReference>
<dbReference type="InterPro" id="IPR050224">
    <property type="entry name" value="TALE_homeobox"/>
</dbReference>
<evidence type="ECO:0000259" key="9">
    <source>
        <dbReference type="PROSITE" id="PS51978"/>
    </source>
</evidence>
<evidence type="ECO:0000256" key="4">
    <source>
        <dbReference type="ARBA" id="ARBA00023155"/>
    </source>
</evidence>
<dbReference type="PROSITE" id="PS51978">
    <property type="entry name" value="PBC"/>
    <property type="match status" value="1"/>
</dbReference>
<evidence type="ECO:0000256" key="1">
    <source>
        <dbReference type="ARBA" id="ARBA00004123"/>
    </source>
</evidence>
<dbReference type="Proteomes" id="UP000695000">
    <property type="component" value="Unplaced"/>
</dbReference>
<dbReference type="InterPro" id="IPR005542">
    <property type="entry name" value="PBX_PBC_dom"/>
</dbReference>
<dbReference type="PROSITE" id="PS50071">
    <property type="entry name" value="HOMEOBOX_2"/>
    <property type="match status" value="1"/>
</dbReference>
<comment type="similarity">
    <text evidence="2">Belongs to the TALE/PBX homeobox family.</text>
</comment>
<sequence length="231" mass="26788">MDETNWKMDDIASTSTAPQAGQTYNKFNYSNYRAKLTQIREIYHQEVDKYEEICNELTIYILSHLKQQLLARPVTYQEIEIIINTANNKFNSVHMQLNQDTCDSIMILRTRSLDNRRKMRNTLASQILNEYFYSHYSDPYPSEDDKADLAAKCSITVNQISNWFGNKRNKSKIEIKNAQQEAKIFAAKKFVETTPSKKNPSPPIMSAELPKQSKRCTKASARKKSTKKRNA</sequence>
<name>A0ABM1NGK3_NICVS</name>
<evidence type="ECO:0000313" key="10">
    <source>
        <dbReference type="Proteomes" id="UP000695000"/>
    </source>
</evidence>
<dbReference type="RefSeq" id="XP_017785967.1">
    <property type="nucleotide sequence ID" value="XM_017930478.1"/>
</dbReference>
<dbReference type="PROSITE" id="PS00027">
    <property type="entry name" value="HOMEOBOX_1"/>
    <property type="match status" value="1"/>
</dbReference>
<feature type="domain" description="PBC" evidence="9">
    <location>
        <begin position="1"/>
        <end position="114"/>
    </location>
</feature>
<dbReference type="GeneID" id="108569069"/>
<dbReference type="InterPro" id="IPR008422">
    <property type="entry name" value="KN_HD"/>
</dbReference>